<dbReference type="OrthoDB" id="9770645at2"/>
<accession>A0A517ZK08</accession>
<dbReference type="RefSeq" id="WP_145374805.1">
    <property type="nucleotide sequence ID" value="NZ_CAXBED010000080.1"/>
</dbReference>
<dbReference type="SMART" id="SM00448">
    <property type="entry name" value="REC"/>
    <property type="match status" value="1"/>
</dbReference>
<dbReference type="CDD" id="cd00156">
    <property type="entry name" value="REC"/>
    <property type="match status" value="1"/>
</dbReference>
<dbReference type="InterPro" id="IPR011006">
    <property type="entry name" value="CheY-like_superfamily"/>
</dbReference>
<evidence type="ECO:0000259" key="3">
    <source>
        <dbReference type="PROSITE" id="PS50110"/>
    </source>
</evidence>
<dbReference type="Gene3D" id="3.30.565.10">
    <property type="entry name" value="Histidine kinase-like ATPase, C-terminal domain"/>
    <property type="match status" value="1"/>
</dbReference>
<evidence type="ECO:0000256" key="2">
    <source>
        <dbReference type="PROSITE-ProRule" id="PRU00169"/>
    </source>
</evidence>
<dbReference type="SUPFAM" id="SSF55874">
    <property type="entry name" value="ATPase domain of HSP90 chaperone/DNA topoisomerase II/histidine kinase"/>
    <property type="match status" value="1"/>
</dbReference>
<dbReference type="CDD" id="cd16936">
    <property type="entry name" value="HATPase_RsbW-like"/>
    <property type="match status" value="1"/>
</dbReference>
<protein>
    <submittedName>
        <fullName evidence="4">Chemotaxis protein CheY</fullName>
    </submittedName>
</protein>
<sequence length="302" mass="33892">MTTVLVVDDSATDRRLAAGLLKKNEEVEVTFAADGCEALAQIEQHPPDIVVTDLQMPNMNGLELVQAIRKQFPQLPVVLMTGKGSEEIAVQALENGAASYVTKKRLARDLPETVSRVLATVSEHRHRRQLKSRMTTGEFEFTLENDPQLLSTAVQFVCHLLREFEVCHDSDYSRIGTALDEALHNAFYHGNLEIRSELKLEDGDQFYELAKSRCQETPYRDRQIYLRTAFSADHVLFVIRDEGCGFNPTLLPDPTDPANLGRPFGRGILLMRTFMDALEFNATGNEVTLMKQRVRPAGTNGQ</sequence>
<dbReference type="GO" id="GO:0000160">
    <property type="term" value="P:phosphorelay signal transduction system"/>
    <property type="evidence" value="ECO:0007669"/>
    <property type="project" value="InterPro"/>
</dbReference>
<keyword evidence="5" id="KW-1185">Reference proteome</keyword>
<feature type="domain" description="Response regulatory" evidence="3">
    <location>
        <begin position="3"/>
        <end position="118"/>
    </location>
</feature>
<dbReference type="EMBL" id="CP036276">
    <property type="protein sequence ID" value="QDU42798.1"/>
    <property type="molecule type" value="Genomic_DNA"/>
</dbReference>
<dbReference type="Gene3D" id="3.40.50.2300">
    <property type="match status" value="1"/>
</dbReference>
<organism evidence="4 5">
    <name type="scientific">Symmachiella dynata</name>
    <dbReference type="NCBI Taxonomy" id="2527995"/>
    <lineage>
        <taxon>Bacteria</taxon>
        <taxon>Pseudomonadati</taxon>
        <taxon>Planctomycetota</taxon>
        <taxon>Planctomycetia</taxon>
        <taxon>Planctomycetales</taxon>
        <taxon>Planctomycetaceae</taxon>
        <taxon>Symmachiella</taxon>
    </lineage>
</organism>
<dbReference type="PANTHER" id="PTHR44591:SF3">
    <property type="entry name" value="RESPONSE REGULATORY DOMAIN-CONTAINING PROTEIN"/>
    <property type="match status" value="1"/>
</dbReference>
<name>A0A517ZK08_9PLAN</name>
<dbReference type="PROSITE" id="PS50110">
    <property type="entry name" value="RESPONSE_REGULATORY"/>
    <property type="match status" value="1"/>
</dbReference>
<dbReference type="InterPro" id="IPR036890">
    <property type="entry name" value="HATPase_C_sf"/>
</dbReference>
<evidence type="ECO:0000313" key="5">
    <source>
        <dbReference type="Proteomes" id="UP000319383"/>
    </source>
</evidence>
<dbReference type="Pfam" id="PF00072">
    <property type="entry name" value="Response_reg"/>
    <property type="match status" value="1"/>
</dbReference>
<dbReference type="KEGG" id="sdyn:Mal52_12660"/>
<dbReference type="PANTHER" id="PTHR44591">
    <property type="entry name" value="STRESS RESPONSE REGULATOR PROTEIN 1"/>
    <property type="match status" value="1"/>
</dbReference>
<dbReference type="AlphaFoldDB" id="A0A517ZK08"/>
<dbReference type="InterPro" id="IPR001789">
    <property type="entry name" value="Sig_transdc_resp-reg_receiver"/>
</dbReference>
<dbReference type="Pfam" id="PF13581">
    <property type="entry name" value="HATPase_c_2"/>
    <property type="match status" value="1"/>
</dbReference>
<evidence type="ECO:0000313" key="4">
    <source>
        <dbReference type="EMBL" id="QDU42798.1"/>
    </source>
</evidence>
<proteinExistence type="predicted"/>
<reference evidence="4 5" key="1">
    <citation type="submission" date="2019-02" db="EMBL/GenBank/DDBJ databases">
        <title>Deep-cultivation of Planctomycetes and their phenomic and genomic characterization uncovers novel biology.</title>
        <authorList>
            <person name="Wiegand S."/>
            <person name="Jogler M."/>
            <person name="Boedeker C."/>
            <person name="Pinto D."/>
            <person name="Vollmers J."/>
            <person name="Rivas-Marin E."/>
            <person name="Kohn T."/>
            <person name="Peeters S.H."/>
            <person name="Heuer A."/>
            <person name="Rast P."/>
            <person name="Oberbeckmann S."/>
            <person name="Bunk B."/>
            <person name="Jeske O."/>
            <person name="Meyerdierks A."/>
            <person name="Storesund J.E."/>
            <person name="Kallscheuer N."/>
            <person name="Luecker S."/>
            <person name="Lage O.M."/>
            <person name="Pohl T."/>
            <person name="Merkel B.J."/>
            <person name="Hornburger P."/>
            <person name="Mueller R.-W."/>
            <person name="Bruemmer F."/>
            <person name="Labrenz M."/>
            <person name="Spormann A.M."/>
            <person name="Op den Camp H."/>
            <person name="Overmann J."/>
            <person name="Amann R."/>
            <person name="Jetten M.S.M."/>
            <person name="Mascher T."/>
            <person name="Medema M.H."/>
            <person name="Devos D.P."/>
            <person name="Kaster A.-K."/>
            <person name="Ovreas L."/>
            <person name="Rohde M."/>
            <person name="Galperin M.Y."/>
            <person name="Jogler C."/>
        </authorList>
    </citation>
    <scope>NUCLEOTIDE SEQUENCE [LARGE SCALE GENOMIC DNA]</scope>
    <source>
        <strain evidence="4 5">Mal52</strain>
    </source>
</reference>
<evidence type="ECO:0000256" key="1">
    <source>
        <dbReference type="ARBA" id="ARBA00022553"/>
    </source>
</evidence>
<dbReference type="Proteomes" id="UP000319383">
    <property type="component" value="Chromosome"/>
</dbReference>
<dbReference type="SUPFAM" id="SSF52172">
    <property type="entry name" value="CheY-like"/>
    <property type="match status" value="1"/>
</dbReference>
<feature type="modified residue" description="4-aspartylphosphate" evidence="2">
    <location>
        <position position="53"/>
    </location>
</feature>
<dbReference type="InterPro" id="IPR050595">
    <property type="entry name" value="Bact_response_regulator"/>
</dbReference>
<gene>
    <name evidence="4" type="primary">cheY_2</name>
    <name evidence="4" type="ORF">Mal52_12660</name>
</gene>
<keyword evidence="1 2" id="KW-0597">Phosphoprotein</keyword>
<dbReference type="InterPro" id="IPR003594">
    <property type="entry name" value="HATPase_dom"/>
</dbReference>